<evidence type="ECO:0000313" key="2">
    <source>
        <dbReference type="EMBL" id="KZC24841.1"/>
    </source>
</evidence>
<gene>
    <name evidence="2" type="ORF">RHOFW104T7_06505</name>
</gene>
<feature type="transmembrane region" description="Helical" evidence="1">
    <location>
        <begin position="72"/>
        <end position="105"/>
    </location>
</feature>
<evidence type="ECO:0008006" key="4">
    <source>
        <dbReference type="Google" id="ProtNLM"/>
    </source>
</evidence>
<name>A0A154QL25_9GAMM</name>
<comment type="caution">
    <text evidence="2">The sequence shown here is derived from an EMBL/GenBank/DDBJ whole genome shotgun (WGS) entry which is preliminary data.</text>
</comment>
<proteinExistence type="predicted"/>
<dbReference type="AlphaFoldDB" id="A0A154QL25"/>
<dbReference type="eggNOG" id="ENOG5032Y74">
    <property type="taxonomic scope" value="Bacteria"/>
</dbReference>
<organism evidence="2 3">
    <name type="scientific">Rhodanobacter thiooxydans</name>
    <dbReference type="NCBI Taxonomy" id="416169"/>
    <lineage>
        <taxon>Bacteria</taxon>
        <taxon>Pseudomonadati</taxon>
        <taxon>Pseudomonadota</taxon>
        <taxon>Gammaproteobacteria</taxon>
        <taxon>Lysobacterales</taxon>
        <taxon>Rhodanobacteraceae</taxon>
        <taxon>Rhodanobacter</taxon>
    </lineage>
</organism>
<keyword evidence="1" id="KW-0812">Transmembrane</keyword>
<dbReference type="STRING" id="416169.RHOFW104T7_06505"/>
<accession>A0A154QL25</accession>
<sequence length="123" mass="11739">MKKAGGIIALIAGIFGIFAAGATLFIGGIGGAFQADGASTVVGLGWGGVGFSFIVIVLGAVAIASKSKVPGVLLIISSIAGAILGGTLVAVFMVLSLVGGILAVVGAKKVLPPAPPPATISID</sequence>
<feature type="transmembrane region" description="Helical" evidence="1">
    <location>
        <begin position="7"/>
        <end position="33"/>
    </location>
</feature>
<feature type="transmembrane region" description="Helical" evidence="1">
    <location>
        <begin position="45"/>
        <end position="65"/>
    </location>
</feature>
<dbReference type="EMBL" id="LVJS01000018">
    <property type="protein sequence ID" value="KZC24841.1"/>
    <property type="molecule type" value="Genomic_DNA"/>
</dbReference>
<keyword evidence="3" id="KW-1185">Reference proteome</keyword>
<evidence type="ECO:0000256" key="1">
    <source>
        <dbReference type="SAM" id="Phobius"/>
    </source>
</evidence>
<reference evidence="2 3" key="1">
    <citation type="journal article" date="2016" name="MBio">
        <title>Lateral Gene Transfer in a Heavy Metal-Contaminated-Groundwater Microbial Community.</title>
        <authorList>
            <person name="Hemme C.L."/>
            <person name="Green S.J."/>
            <person name="Rishishwar L."/>
            <person name="Prakash O."/>
            <person name="Pettenato A."/>
            <person name="Chakraborty R."/>
            <person name="Deutschbauer A.M."/>
            <person name="Van Nostrand J.D."/>
            <person name="Wu L."/>
            <person name="He Z."/>
            <person name="Jordan I.K."/>
            <person name="Hazen T.C."/>
            <person name="Arkin A.P."/>
            <person name="Kostka J.E."/>
            <person name="Zhou J."/>
        </authorList>
    </citation>
    <scope>NUCLEOTIDE SEQUENCE [LARGE SCALE GENOMIC DNA]</scope>
    <source>
        <strain evidence="2 3">FW104-T7</strain>
    </source>
</reference>
<keyword evidence="1" id="KW-1133">Transmembrane helix</keyword>
<keyword evidence="1" id="KW-0472">Membrane</keyword>
<dbReference type="Proteomes" id="UP000076131">
    <property type="component" value="Unassembled WGS sequence"/>
</dbReference>
<dbReference type="RefSeq" id="WP_008437684.1">
    <property type="nucleotide sequence ID" value="NZ_LVJS01000018.1"/>
</dbReference>
<evidence type="ECO:0000313" key="3">
    <source>
        <dbReference type="Proteomes" id="UP000076131"/>
    </source>
</evidence>
<protein>
    <recommendedName>
        <fullName evidence="4">DUF4064 domain-containing protein</fullName>
    </recommendedName>
</protein>